<dbReference type="OrthoDB" id="3936150at2759"/>
<sequence length="96" mass="10850">MEYPLFNVFLPQYFERAGKTGKVQTTYEAYRNYAIESVLGVPGSFLGAYMLTSPTLGARKPSLSRRSSARYFCFSSLSLPMLRSHCCGECWSSRPK</sequence>
<keyword evidence="2" id="KW-1185">Reference proteome</keyword>
<organism evidence="1 2">
    <name type="scientific">Neolentinus lepideus HHB14362 ss-1</name>
    <dbReference type="NCBI Taxonomy" id="1314782"/>
    <lineage>
        <taxon>Eukaryota</taxon>
        <taxon>Fungi</taxon>
        <taxon>Dikarya</taxon>
        <taxon>Basidiomycota</taxon>
        <taxon>Agaricomycotina</taxon>
        <taxon>Agaricomycetes</taxon>
        <taxon>Gloeophyllales</taxon>
        <taxon>Gloeophyllaceae</taxon>
        <taxon>Neolentinus</taxon>
    </lineage>
</organism>
<dbReference type="InParanoid" id="A0A165P6E2"/>
<proteinExistence type="predicted"/>
<reference evidence="1 2" key="1">
    <citation type="journal article" date="2016" name="Mol. Biol. Evol.">
        <title>Comparative Genomics of Early-Diverging Mushroom-Forming Fungi Provides Insights into the Origins of Lignocellulose Decay Capabilities.</title>
        <authorList>
            <person name="Nagy L.G."/>
            <person name="Riley R."/>
            <person name="Tritt A."/>
            <person name="Adam C."/>
            <person name="Daum C."/>
            <person name="Floudas D."/>
            <person name="Sun H."/>
            <person name="Yadav J.S."/>
            <person name="Pangilinan J."/>
            <person name="Larsson K.H."/>
            <person name="Matsuura K."/>
            <person name="Barry K."/>
            <person name="Labutti K."/>
            <person name="Kuo R."/>
            <person name="Ohm R.A."/>
            <person name="Bhattacharya S.S."/>
            <person name="Shirouzu T."/>
            <person name="Yoshinaga Y."/>
            <person name="Martin F.M."/>
            <person name="Grigoriev I.V."/>
            <person name="Hibbett D.S."/>
        </authorList>
    </citation>
    <scope>NUCLEOTIDE SEQUENCE [LARGE SCALE GENOMIC DNA]</scope>
    <source>
        <strain evidence="1 2">HHB14362 ss-1</strain>
    </source>
</reference>
<name>A0A165P6E2_9AGAM</name>
<protein>
    <submittedName>
        <fullName evidence="1">Uncharacterized protein</fullName>
    </submittedName>
</protein>
<dbReference type="EMBL" id="KV425618">
    <property type="protein sequence ID" value="KZT20587.1"/>
    <property type="molecule type" value="Genomic_DNA"/>
</dbReference>
<dbReference type="AlphaFoldDB" id="A0A165P6E2"/>
<accession>A0A165P6E2</accession>
<evidence type="ECO:0000313" key="1">
    <source>
        <dbReference type="EMBL" id="KZT20587.1"/>
    </source>
</evidence>
<gene>
    <name evidence="1" type="ORF">NEOLEDRAFT_838318</name>
</gene>
<evidence type="ECO:0000313" key="2">
    <source>
        <dbReference type="Proteomes" id="UP000076761"/>
    </source>
</evidence>
<dbReference type="Proteomes" id="UP000076761">
    <property type="component" value="Unassembled WGS sequence"/>
</dbReference>